<dbReference type="InterPro" id="IPR029069">
    <property type="entry name" value="HotDog_dom_sf"/>
</dbReference>
<keyword evidence="2" id="KW-0378">Hydrolase</keyword>
<dbReference type="Pfam" id="PF13279">
    <property type="entry name" value="4HBT_2"/>
    <property type="match status" value="1"/>
</dbReference>
<evidence type="ECO:0000313" key="3">
    <source>
        <dbReference type="EMBL" id="NWJ44696.1"/>
    </source>
</evidence>
<dbReference type="EMBL" id="CP128399">
    <property type="protein sequence ID" value="WJW66584.1"/>
    <property type="molecule type" value="Genomic_DNA"/>
</dbReference>
<evidence type="ECO:0000313" key="4">
    <source>
        <dbReference type="EMBL" id="WJW66584.1"/>
    </source>
</evidence>
<sequence length="138" mass="16008">MKNTIELRVDLGDTDARGVVFYPNYFRWFDRATHELLRAVGLTHSQLLEHYGLAQPVVECGCHFIRPLRYDDIVHIESEVVDLKEKTFKLEHHLFKEGVLVGSGYELRIWIKMEDPDDVGKLKSISIPEEMAKLLKAK</sequence>
<dbReference type="PANTHER" id="PTHR31793">
    <property type="entry name" value="4-HYDROXYBENZOYL-COA THIOESTERASE FAMILY MEMBER"/>
    <property type="match status" value="1"/>
</dbReference>
<comment type="similarity">
    <text evidence="1">Belongs to the 4-hydroxybenzoyl-CoA thioesterase family.</text>
</comment>
<dbReference type="Gene3D" id="3.10.129.10">
    <property type="entry name" value="Hotdog Thioesterase"/>
    <property type="match status" value="1"/>
</dbReference>
<protein>
    <submittedName>
        <fullName evidence="3">Acyl-CoA thioesterase</fullName>
    </submittedName>
</protein>
<dbReference type="InterPro" id="IPR006684">
    <property type="entry name" value="YbgC/YbaW"/>
</dbReference>
<accession>A0A8T7M1P3</accession>
<evidence type="ECO:0000313" key="5">
    <source>
        <dbReference type="Proteomes" id="UP000521676"/>
    </source>
</evidence>
<dbReference type="RefSeq" id="WP_341468473.1">
    <property type="nucleotide sequence ID" value="NZ_CP128399.1"/>
</dbReference>
<reference evidence="4" key="2">
    <citation type="journal article" date="2024" name="Nature">
        <title>Anoxygenic phototroph of the Chloroflexota uses a type I reaction centre.</title>
        <authorList>
            <person name="Tsuji J.M."/>
            <person name="Shaw N.A."/>
            <person name="Nagashima S."/>
            <person name="Venkiteswaran J.J."/>
            <person name="Schiff S.L."/>
            <person name="Watanabe T."/>
            <person name="Fukui M."/>
            <person name="Hanada S."/>
            <person name="Tank M."/>
            <person name="Neufeld J.D."/>
        </authorList>
    </citation>
    <scope>NUCLEOTIDE SEQUENCE</scope>
    <source>
        <strain evidence="4">L227-S17</strain>
    </source>
</reference>
<dbReference type="GO" id="GO:0047617">
    <property type="term" value="F:fatty acyl-CoA hydrolase activity"/>
    <property type="evidence" value="ECO:0007669"/>
    <property type="project" value="TreeGrafter"/>
</dbReference>
<proteinExistence type="inferred from homology"/>
<dbReference type="SUPFAM" id="SSF54637">
    <property type="entry name" value="Thioesterase/thiol ester dehydrase-isomerase"/>
    <property type="match status" value="1"/>
</dbReference>
<organism evidence="3 5">
    <name type="scientific">Candidatus Chlorohelix allophototropha</name>
    <dbReference type="NCBI Taxonomy" id="3003348"/>
    <lineage>
        <taxon>Bacteria</taxon>
        <taxon>Bacillati</taxon>
        <taxon>Chloroflexota</taxon>
        <taxon>Chloroflexia</taxon>
        <taxon>Candidatus Chloroheliales</taxon>
        <taxon>Candidatus Chloroheliaceae</taxon>
        <taxon>Candidatus Chlorohelix</taxon>
    </lineage>
</organism>
<dbReference type="CDD" id="cd00586">
    <property type="entry name" value="4HBT"/>
    <property type="match status" value="1"/>
</dbReference>
<dbReference type="EMBL" id="JACATZ010000001">
    <property type="protein sequence ID" value="NWJ44696.1"/>
    <property type="molecule type" value="Genomic_DNA"/>
</dbReference>
<reference evidence="3 5" key="1">
    <citation type="submission" date="2020-06" db="EMBL/GenBank/DDBJ databases">
        <title>Anoxygenic phototrophic Chloroflexota member uses a Type I reaction center.</title>
        <authorList>
            <person name="Tsuji J.M."/>
            <person name="Shaw N.A."/>
            <person name="Nagashima S."/>
            <person name="Venkiteswaran J."/>
            <person name="Schiff S.L."/>
            <person name="Hanada S."/>
            <person name="Tank M."/>
            <person name="Neufeld J.D."/>
        </authorList>
    </citation>
    <scope>NUCLEOTIDE SEQUENCE [LARGE SCALE GENOMIC DNA]</scope>
    <source>
        <strain evidence="3">L227-S17</strain>
    </source>
</reference>
<dbReference type="Proteomes" id="UP000521676">
    <property type="component" value="Unassembled WGS sequence"/>
</dbReference>
<keyword evidence="6" id="KW-1185">Reference proteome</keyword>
<dbReference type="AlphaFoldDB" id="A0A8T7M1P3"/>
<evidence type="ECO:0000256" key="2">
    <source>
        <dbReference type="ARBA" id="ARBA00022801"/>
    </source>
</evidence>
<dbReference type="PIRSF" id="PIRSF003230">
    <property type="entry name" value="YbgC"/>
    <property type="match status" value="1"/>
</dbReference>
<gene>
    <name evidence="3" type="ORF">HXX08_02340</name>
    <name evidence="4" type="ORF">OZ401_002388</name>
</gene>
<evidence type="ECO:0000256" key="1">
    <source>
        <dbReference type="ARBA" id="ARBA00005953"/>
    </source>
</evidence>
<dbReference type="PANTHER" id="PTHR31793:SF27">
    <property type="entry name" value="NOVEL THIOESTERASE SUPERFAMILY DOMAIN AND SAPOSIN A-TYPE DOMAIN CONTAINING PROTEIN (0610012H03RIK)"/>
    <property type="match status" value="1"/>
</dbReference>
<name>A0A8T7M1P3_9CHLR</name>
<dbReference type="Proteomes" id="UP001431572">
    <property type="component" value="Chromosome 1"/>
</dbReference>
<evidence type="ECO:0000313" key="6">
    <source>
        <dbReference type="Proteomes" id="UP001431572"/>
    </source>
</evidence>
<dbReference type="InterPro" id="IPR050563">
    <property type="entry name" value="4-hydroxybenzoyl-CoA_TE"/>
</dbReference>